<feature type="transmembrane region" description="Helical" evidence="9">
    <location>
        <begin position="330"/>
        <end position="351"/>
    </location>
</feature>
<evidence type="ECO:0000313" key="12">
    <source>
        <dbReference type="Proteomes" id="UP000322214"/>
    </source>
</evidence>
<feature type="transmembrane region" description="Helical" evidence="9">
    <location>
        <begin position="381"/>
        <end position="403"/>
    </location>
</feature>
<evidence type="ECO:0000313" key="11">
    <source>
        <dbReference type="EMBL" id="QEG22105.1"/>
    </source>
</evidence>
<feature type="transmembrane region" description="Helical" evidence="9">
    <location>
        <begin position="270"/>
        <end position="294"/>
    </location>
</feature>
<evidence type="ECO:0000256" key="3">
    <source>
        <dbReference type="ARBA" id="ARBA00022448"/>
    </source>
</evidence>
<dbReference type="EMBL" id="CP042912">
    <property type="protein sequence ID" value="QEG22105.1"/>
    <property type="molecule type" value="Genomic_DNA"/>
</dbReference>
<protein>
    <submittedName>
        <fullName evidence="11">Inner membrane protein YbiR</fullName>
    </submittedName>
</protein>
<dbReference type="RefSeq" id="WP_075082212.1">
    <property type="nucleotide sequence ID" value="NZ_CP042912.1"/>
</dbReference>
<evidence type="ECO:0000256" key="5">
    <source>
        <dbReference type="ARBA" id="ARBA00022692"/>
    </source>
</evidence>
<organism evidence="11 12">
    <name type="scientific">Mariniblastus fucicola</name>
    <dbReference type="NCBI Taxonomy" id="980251"/>
    <lineage>
        <taxon>Bacteria</taxon>
        <taxon>Pseudomonadati</taxon>
        <taxon>Planctomycetota</taxon>
        <taxon>Planctomycetia</taxon>
        <taxon>Pirellulales</taxon>
        <taxon>Pirellulaceae</taxon>
        <taxon>Mariniblastus</taxon>
    </lineage>
</organism>
<dbReference type="InterPro" id="IPR051475">
    <property type="entry name" value="Diverse_Ion_Transporter"/>
</dbReference>
<feature type="transmembrane region" description="Helical" evidence="9">
    <location>
        <begin position="235"/>
        <end position="258"/>
    </location>
</feature>
<evidence type="ECO:0000256" key="4">
    <source>
        <dbReference type="ARBA" id="ARBA00022475"/>
    </source>
</evidence>
<dbReference type="GO" id="GO:0015105">
    <property type="term" value="F:arsenite transmembrane transporter activity"/>
    <property type="evidence" value="ECO:0007669"/>
    <property type="project" value="InterPro"/>
</dbReference>
<evidence type="ECO:0000256" key="1">
    <source>
        <dbReference type="ARBA" id="ARBA00004651"/>
    </source>
</evidence>
<reference evidence="11 12" key="1">
    <citation type="submission" date="2019-08" db="EMBL/GenBank/DDBJ databases">
        <title>Deep-cultivation of Planctomycetes and their phenomic and genomic characterization uncovers novel biology.</title>
        <authorList>
            <person name="Wiegand S."/>
            <person name="Jogler M."/>
            <person name="Boedeker C."/>
            <person name="Pinto D."/>
            <person name="Vollmers J."/>
            <person name="Rivas-Marin E."/>
            <person name="Kohn T."/>
            <person name="Peeters S.H."/>
            <person name="Heuer A."/>
            <person name="Rast P."/>
            <person name="Oberbeckmann S."/>
            <person name="Bunk B."/>
            <person name="Jeske O."/>
            <person name="Meyerdierks A."/>
            <person name="Storesund J.E."/>
            <person name="Kallscheuer N."/>
            <person name="Luecker S."/>
            <person name="Lage O.M."/>
            <person name="Pohl T."/>
            <person name="Merkel B.J."/>
            <person name="Hornburger P."/>
            <person name="Mueller R.-W."/>
            <person name="Bruemmer F."/>
            <person name="Labrenz M."/>
            <person name="Spormann A.M."/>
            <person name="Op den Camp H."/>
            <person name="Overmann J."/>
            <person name="Amann R."/>
            <person name="Jetten M.S.M."/>
            <person name="Mascher T."/>
            <person name="Medema M.H."/>
            <person name="Devos D.P."/>
            <person name="Kaster A.-K."/>
            <person name="Ovreas L."/>
            <person name="Rohde M."/>
            <person name="Galperin M.Y."/>
            <person name="Jogler C."/>
        </authorList>
    </citation>
    <scope>NUCLEOTIDE SEQUENCE [LARGE SCALE GENOMIC DNA]</scope>
    <source>
        <strain evidence="11 12">FC18</strain>
    </source>
</reference>
<feature type="transmembrane region" description="Helical" evidence="9">
    <location>
        <begin position="471"/>
        <end position="497"/>
    </location>
</feature>
<feature type="transmembrane region" description="Helical" evidence="9">
    <location>
        <begin position="42"/>
        <end position="63"/>
    </location>
</feature>
<dbReference type="KEGG" id="mff:MFFC18_19660"/>
<dbReference type="GO" id="GO:0005886">
    <property type="term" value="C:plasma membrane"/>
    <property type="evidence" value="ECO:0007669"/>
    <property type="project" value="UniProtKB-SubCell"/>
</dbReference>
<comment type="subcellular location">
    <subcellularLocation>
        <location evidence="1">Cell membrane</location>
        <topology evidence="1">Multi-pass membrane protein</topology>
    </subcellularLocation>
</comment>
<dbReference type="STRING" id="980251.GCA_001642875_03453"/>
<dbReference type="AlphaFoldDB" id="A0A5B9PA53"/>
<keyword evidence="5 9" id="KW-0812">Transmembrane</keyword>
<dbReference type="InterPro" id="IPR000802">
    <property type="entry name" value="Arsenical_pump_ArsB"/>
</dbReference>
<dbReference type="PANTHER" id="PTHR43568">
    <property type="entry name" value="P PROTEIN"/>
    <property type="match status" value="1"/>
</dbReference>
<feature type="transmembrane region" description="Helical" evidence="9">
    <location>
        <begin position="357"/>
        <end position="374"/>
    </location>
</feature>
<keyword evidence="4" id="KW-1003">Cell membrane</keyword>
<evidence type="ECO:0000256" key="7">
    <source>
        <dbReference type="ARBA" id="ARBA00023136"/>
    </source>
</evidence>
<feature type="transmembrane region" description="Helical" evidence="9">
    <location>
        <begin position="196"/>
        <end position="223"/>
    </location>
</feature>
<sequence length="541" mass="58482">MDLLIANAHSVHWSVTTVFALLLVGLILCLALEEKIHAKKSIIAASFAAVCLLLGTFTGILSFEKIVVGSHRAELRANEEVEVLVYSDEDPDSSEVIEVTGEAHDESHQPANATEDHDDPDADDEDAEHTESDHHTLHLDGHRLSTPVYIPGVDWSVIAIILGSSLFVDVTSKSGLFTWIAVKVTKASGGDPRRLLYFYGLMTVVFSAVLNNVTAMIIVGSLTAVSLDKLKRNKLLLGFLLIEGLLTNVGGLLTLISSVPNIIVGTAADISFVTFFVKSAPFVVVATFLTLWMGSKLFGIQKLKDKSEKEEAKSLVSGFDENDGVKSWGFFRFSVAMLLLFIVTIATTSALPGVSKLGMGFVAMTFAVVMLWRFKSDVNRFYSAVDWDLLGFFIALFMVIYVMEHALVLERIGDGLQMVMTDISAENPSAKDASLLLVGSAFFSSVTDNIPLAAMFASILSNLGAPESSTLWWSVIFGANLGGNITPIGSASTLVAVTIMHKHKLPLSFAGFVKAAIPYAVVQIILALIYVLFILPLINFG</sequence>
<comment type="similarity">
    <text evidence="2">Belongs to the CitM (TC 2.A.11) transporter family.</text>
</comment>
<feature type="domain" description="Citrate transporter-like" evidence="10">
    <location>
        <begin position="148"/>
        <end position="478"/>
    </location>
</feature>
<keyword evidence="6 9" id="KW-1133">Transmembrane helix</keyword>
<dbReference type="PANTHER" id="PTHR43568:SF1">
    <property type="entry name" value="P PROTEIN"/>
    <property type="match status" value="1"/>
</dbReference>
<keyword evidence="12" id="KW-1185">Reference proteome</keyword>
<evidence type="ECO:0000256" key="2">
    <source>
        <dbReference type="ARBA" id="ARBA00009843"/>
    </source>
</evidence>
<keyword evidence="7 9" id="KW-0472">Membrane</keyword>
<evidence type="ECO:0000259" key="10">
    <source>
        <dbReference type="Pfam" id="PF03600"/>
    </source>
</evidence>
<gene>
    <name evidence="11" type="primary">ybiR</name>
    <name evidence="11" type="ORF">MFFC18_19660</name>
</gene>
<dbReference type="PRINTS" id="PR00758">
    <property type="entry name" value="ARSENICPUMP"/>
</dbReference>
<evidence type="ECO:0000256" key="8">
    <source>
        <dbReference type="SAM" id="MobiDB-lite"/>
    </source>
</evidence>
<name>A0A5B9PA53_9BACT</name>
<keyword evidence="3" id="KW-0813">Transport</keyword>
<dbReference type="InterPro" id="IPR004680">
    <property type="entry name" value="Cit_transptr-like_dom"/>
</dbReference>
<evidence type="ECO:0000256" key="9">
    <source>
        <dbReference type="SAM" id="Phobius"/>
    </source>
</evidence>
<feature type="region of interest" description="Disordered" evidence="8">
    <location>
        <begin position="101"/>
        <end position="137"/>
    </location>
</feature>
<dbReference type="OrthoDB" id="9765532at2"/>
<feature type="transmembrane region" description="Helical" evidence="9">
    <location>
        <begin position="517"/>
        <end position="538"/>
    </location>
</feature>
<dbReference type="Proteomes" id="UP000322214">
    <property type="component" value="Chromosome"/>
</dbReference>
<evidence type="ECO:0000256" key="6">
    <source>
        <dbReference type="ARBA" id="ARBA00022989"/>
    </source>
</evidence>
<proteinExistence type="inferred from homology"/>
<feature type="compositionally biased region" description="Acidic residues" evidence="8">
    <location>
        <begin position="116"/>
        <end position="128"/>
    </location>
</feature>
<accession>A0A5B9PA53</accession>
<feature type="transmembrane region" description="Helical" evidence="9">
    <location>
        <begin position="12"/>
        <end position="30"/>
    </location>
</feature>
<dbReference type="Pfam" id="PF03600">
    <property type="entry name" value="CitMHS"/>
    <property type="match status" value="1"/>
</dbReference>